<proteinExistence type="inferred from homology"/>
<name>A0A9N9UN61_9HYPO</name>
<evidence type="ECO:0000256" key="5">
    <source>
        <dbReference type="ARBA" id="ARBA00023002"/>
    </source>
</evidence>
<evidence type="ECO:0000313" key="10">
    <source>
        <dbReference type="Proteomes" id="UP000754883"/>
    </source>
</evidence>
<protein>
    <recommendedName>
        <fullName evidence="8">FAD-binding domain-containing protein</fullName>
    </recommendedName>
</protein>
<dbReference type="SUPFAM" id="SSF51905">
    <property type="entry name" value="FAD/NAD(P)-binding domain"/>
    <property type="match status" value="1"/>
</dbReference>
<evidence type="ECO:0000256" key="2">
    <source>
        <dbReference type="ARBA" id="ARBA00007992"/>
    </source>
</evidence>
<dbReference type="GO" id="GO:0004497">
    <property type="term" value="F:monooxygenase activity"/>
    <property type="evidence" value="ECO:0007669"/>
    <property type="project" value="UniProtKB-KW"/>
</dbReference>
<evidence type="ECO:0000259" key="8">
    <source>
        <dbReference type="Pfam" id="PF01494"/>
    </source>
</evidence>
<dbReference type="PRINTS" id="PR00420">
    <property type="entry name" value="RNGMNOXGNASE"/>
</dbReference>
<keyword evidence="6" id="KW-0503">Monooxygenase</keyword>
<evidence type="ECO:0000256" key="3">
    <source>
        <dbReference type="ARBA" id="ARBA00022630"/>
    </source>
</evidence>
<comment type="similarity">
    <text evidence="2">Belongs to the paxM FAD-dependent monooxygenase family.</text>
</comment>
<accession>A0A9N9UN61</accession>
<dbReference type="InterPro" id="IPR002938">
    <property type="entry name" value="FAD-bd"/>
</dbReference>
<reference evidence="10" key="1">
    <citation type="submission" date="2019-06" db="EMBL/GenBank/DDBJ databases">
        <authorList>
            <person name="Broberg M."/>
        </authorList>
    </citation>
    <scope>NUCLEOTIDE SEQUENCE [LARGE SCALE GENOMIC DNA]</scope>
</reference>
<keyword evidence="10" id="KW-1185">Reference proteome</keyword>
<reference evidence="9 10" key="2">
    <citation type="submission" date="2021-10" db="EMBL/GenBank/DDBJ databases">
        <authorList>
            <person name="Piombo E."/>
        </authorList>
    </citation>
    <scope>NUCLEOTIDE SEQUENCE [LARGE SCALE GENOMIC DNA]</scope>
</reference>
<dbReference type="GO" id="GO:0071949">
    <property type="term" value="F:FAD binding"/>
    <property type="evidence" value="ECO:0007669"/>
    <property type="project" value="InterPro"/>
</dbReference>
<sequence length="437" mass="48326">MGQFKVIVVGAGPVGLILAIALQKSGIDFVVVEQRKHAAPPTAFGIFLWPHILRIFHQLGLYEDMQSIGLVMTELLNRSSTGEQLEISNGFELLEFAHGYPTMLFDRKSFAEVLLKHLKGSDQLVKTSKRVTNISTRKDGVTVDFADGTSEDGSIVVGADGVWSTVRDFMREKAPPGLFSEDSNPFSAPYQGLFFRVPRPESLKPGQTVYVHQPHRQLMALVTDTEAHMTTYERIPNVSERTNFSPNNVSDEDIKYWFDVPVNEQVTFKDLWDNKTIGGMVNHDEGVIPWWHWDRLVLVGDSVHKVECSVMSPFRGAGGCCGIEGAISLVNKLNRVLSSNPDPSRQDLSGAFTAYQAEREPAARLWVNVSRIDIDLYTSKAGPASKAATFADGRAIPIAANSPVLDILPFPDEKEGVVPWKRHPKADGQSKGVKARL</sequence>
<dbReference type="EMBL" id="CABFNO020001481">
    <property type="protein sequence ID" value="CAG9992156.1"/>
    <property type="molecule type" value="Genomic_DNA"/>
</dbReference>
<keyword evidence="3" id="KW-0285">Flavoprotein</keyword>
<dbReference type="PANTHER" id="PTHR47356:SF2">
    <property type="entry name" value="FAD-BINDING DOMAIN-CONTAINING PROTEIN-RELATED"/>
    <property type="match status" value="1"/>
</dbReference>
<comment type="cofactor">
    <cofactor evidence="1">
        <name>FAD</name>
        <dbReference type="ChEBI" id="CHEBI:57692"/>
    </cofactor>
</comment>
<evidence type="ECO:0000256" key="7">
    <source>
        <dbReference type="SAM" id="MobiDB-lite"/>
    </source>
</evidence>
<dbReference type="InterPro" id="IPR050562">
    <property type="entry name" value="FAD_mOase_fung"/>
</dbReference>
<keyword evidence="5" id="KW-0560">Oxidoreductase</keyword>
<evidence type="ECO:0000313" key="9">
    <source>
        <dbReference type="EMBL" id="CAG9992156.1"/>
    </source>
</evidence>
<dbReference type="OrthoDB" id="16820at2759"/>
<dbReference type="Pfam" id="PF01494">
    <property type="entry name" value="FAD_binding_3"/>
    <property type="match status" value="1"/>
</dbReference>
<feature type="region of interest" description="Disordered" evidence="7">
    <location>
        <begin position="418"/>
        <end position="437"/>
    </location>
</feature>
<evidence type="ECO:0000256" key="4">
    <source>
        <dbReference type="ARBA" id="ARBA00022827"/>
    </source>
</evidence>
<dbReference type="Proteomes" id="UP000754883">
    <property type="component" value="Unassembled WGS sequence"/>
</dbReference>
<evidence type="ECO:0000256" key="6">
    <source>
        <dbReference type="ARBA" id="ARBA00023033"/>
    </source>
</evidence>
<dbReference type="InterPro" id="IPR036188">
    <property type="entry name" value="FAD/NAD-bd_sf"/>
</dbReference>
<organism evidence="9 10">
    <name type="scientific">Clonostachys byssicola</name>
    <dbReference type="NCBI Taxonomy" id="160290"/>
    <lineage>
        <taxon>Eukaryota</taxon>
        <taxon>Fungi</taxon>
        <taxon>Dikarya</taxon>
        <taxon>Ascomycota</taxon>
        <taxon>Pezizomycotina</taxon>
        <taxon>Sordariomycetes</taxon>
        <taxon>Hypocreomycetidae</taxon>
        <taxon>Hypocreales</taxon>
        <taxon>Bionectriaceae</taxon>
        <taxon>Clonostachys</taxon>
    </lineage>
</organism>
<evidence type="ECO:0000256" key="1">
    <source>
        <dbReference type="ARBA" id="ARBA00001974"/>
    </source>
</evidence>
<dbReference type="PANTHER" id="PTHR47356">
    <property type="entry name" value="FAD-DEPENDENT MONOOXYGENASE ASQG-RELATED"/>
    <property type="match status" value="1"/>
</dbReference>
<comment type="caution">
    <text evidence="9">The sequence shown here is derived from an EMBL/GenBank/DDBJ whole genome shotgun (WGS) entry which is preliminary data.</text>
</comment>
<dbReference type="Gene3D" id="3.50.50.60">
    <property type="entry name" value="FAD/NAD(P)-binding domain"/>
    <property type="match status" value="1"/>
</dbReference>
<gene>
    <name evidence="9" type="ORF">CBYS24578_00015076</name>
</gene>
<keyword evidence="4" id="KW-0274">FAD</keyword>
<dbReference type="AlphaFoldDB" id="A0A9N9UN61"/>
<feature type="domain" description="FAD-binding" evidence="8">
    <location>
        <begin position="4"/>
        <end position="367"/>
    </location>
</feature>